<evidence type="ECO:0000313" key="2">
    <source>
        <dbReference type="Proteomes" id="UP000001073"/>
    </source>
</evidence>
<reference evidence="1" key="3">
    <citation type="submission" date="2025-09" db="UniProtKB">
        <authorList>
            <consortium name="Ensembl"/>
        </authorList>
    </citation>
    <scope>IDENTIFICATION</scope>
</reference>
<dbReference type="GeneTree" id="ENSGT00910000146889"/>
<keyword evidence="2" id="KW-1185">Reference proteome</keyword>
<accession>A0A2I3FQD6</accession>
<reference evidence="1 2" key="1">
    <citation type="submission" date="2012-10" db="EMBL/GenBank/DDBJ databases">
        <authorList>
            <consortium name="Gibbon Genome Sequencing Consortium"/>
        </authorList>
    </citation>
    <scope>NUCLEOTIDE SEQUENCE [LARGE SCALE GENOMIC DNA]</scope>
</reference>
<dbReference type="InParanoid" id="A0A2I3FQD6"/>
<proteinExistence type="predicted"/>
<dbReference type="AlphaFoldDB" id="A0A2I3FQD6"/>
<organism evidence="1 2">
    <name type="scientific">Nomascus leucogenys</name>
    <name type="common">Northern white-cheeked gibbon</name>
    <name type="synonym">Hylobates leucogenys</name>
    <dbReference type="NCBI Taxonomy" id="61853"/>
    <lineage>
        <taxon>Eukaryota</taxon>
        <taxon>Metazoa</taxon>
        <taxon>Chordata</taxon>
        <taxon>Craniata</taxon>
        <taxon>Vertebrata</taxon>
        <taxon>Euteleostomi</taxon>
        <taxon>Mammalia</taxon>
        <taxon>Eutheria</taxon>
        <taxon>Euarchontoglires</taxon>
        <taxon>Primates</taxon>
        <taxon>Haplorrhini</taxon>
        <taxon>Catarrhini</taxon>
        <taxon>Hylobatidae</taxon>
        <taxon>Nomascus</taxon>
    </lineage>
</organism>
<dbReference type="EMBL" id="ADFV01180929">
    <property type="status" value="NOT_ANNOTATED_CDS"/>
    <property type="molecule type" value="Genomic_DNA"/>
</dbReference>
<dbReference type="Proteomes" id="UP000001073">
    <property type="component" value="Chromosome 3"/>
</dbReference>
<dbReference type="OMA" id="EWSHPEV"/>
<sequence>MLLLLREQDKMAPDLSHPEVKNNNIRSSSEAIPSLIQICEHGTVRGKSGFCPAAFLQLQDGFSKGRMQCHSSKRVC</sequence>
<reference evidence="1" key="2">
    <citation type="submission" date="2025-08" db="UniProtKB">
        <authorList>
            <consortium name="Ensembl"/>
        </authorList>
    </citation>
    <scope>IDENTIFICATION</scope>
</reference>
<protein>
    <submittedName>
        <fullName evidence="1">Uncharacterized protein</fullName>
    </submittedName>
</protein>
<name>A0A2I3FQD6_NOMLE</name>
<evidence type="ECO:0000313" key="1">
    <source>
        <dbReference type="Ensembl" id="ENSNLEP00000024570.1"/>
    </source>
</evidence>
<dbReference type="Ensembl" id="ENSNLET00000037815.1">
    <property type="protein sequence ID" value="ENSNLEP00000024570.1"/>
    <property type="gene ID" value="ENSNLEG00000034852.1"/>
</dbReference>